<dbReference type="GO" id="GO:0003677">
    <property type="term" value="F:DNA binding"/>
    <property type="evidence" value="ECO:0007669"/>
    <property type="project" value="UniProtKB-KW"/>
</dbReference>
<evidence type="ECO:0000256" key="4">
    <source>
        <dbReference type="ARBA" id="ARBA00022840"/>
    </source>
</evidence>
<feature type="non-terminal residue" evidence="9">
    <location>
        <position position="1"/>
    </location>
</feature>
<protein>
    <recommendedName>
        <fullName evidence="8">RecF/RecN/SMC N-terminal domain-containing protein</fullName>
    </recommendedName>
</protein>
<keyword evidence="5 7" id="KW-0175">Coiled coil</keyword>
<keyword evidence="6" id="KW-0238">DNA-binding</keyword>
<evidence type="ECO:0000313" key="9">
    <source>
        <dbReference type="EMBL" id="KKN10715.1"/>
    </source>
</evidence>
<dbReference type="EMBL" id="LAZR01004215">
    <property type="protein sequence ID" value="KKN10715.1"/>
    <property type="molecule type" value="Genomic_DNA"/>
</dbReference>
<dbReference type="FunFam" id="3.40.50.300:FF:000901">
    <property type="entry name" value="Chromosome partition protein Smc"/>
    <property type="match status" value="1"/>
</dbReference>
<comment type="subcellular location">
    <subcellularLocation>
        <location evidence="1">Cytoplasm</location>
    </subcellularLocation>
</comment>
<evidence type="ECO:0000256" key="7">
    <source>
        <dbReference type="SAM" id="Coils"/>
    </source>
</evidence>
<keyword evidence="3" id="KW-0547">Nucleotide-binding</keyword>
<dbReference type="AlphaFoldDB" id="A0A0F9MTT6"/>
<feature type="domain" description="RecF/RecN/SMC N-terminal" evidence="8">
    <location>
        <begin position="60"/>
        <end position="200"/>
    </location>
</feature>
<evidence type="ECO:0000256" key="6">
    <source>
        <dbReference type="ARBA" id="ARBA00023125"/>
    </source>
</evidence>
<dbReference type="GO" id="GO:0005737">
    <property type="term" value="C:cytoplasm"/>
    <property type="evidence" value="ECO:0007669"/>
    <property type="project" value="UniProtKB-SubCell"/>
</dbReference>
<sequence>VRVAEIKDQLKDIGPVNAIAENQFKELKERKDFLESQINDLTNGKVSITKIIRAIDQKIKEKLLVAFEEVSISFKQMFGRLFPGGKAELSLTGENIFEGGLEIKAQPYGKSTKTLSLLSGGETALTALALLFAVYHTRPSPFYVLDEVEAALDDINLQRFIRLLKDMKKKTQFIVITHQRRTMEVADCLYGVTMQADGISKVVSQRIDEAKDEIANAEELSVS</sequence>
<comment type="caution">
    <text evidence="9">The sequence shown here is derived from an EMBL/GenBank/DDBJ whole genome shotgun (WGS) entry which is preliminary data.</text>
</comment>
<gene>
    <name evidence="9" type="ORF">LCGC14_1033910</name>
</gene>
<reference evidence="9" key="1">
    <citation type="journal article" date="2015" name="Nature">
        <title>Complex archaea that bridge the gap between prokaryotes and eukaryotes.</title>
        <authorList>
            <person name="Spang A."/>
            <person name="Saw J.H."/>
            <person name="Jorgensen S.L."/>
            <person name="Zaremba-Niedzwiedzka K."/>
            <person name="Martijn J."/>
            <person name="Lind A.E."/>
            <person name="van Eijk R."/>
            <person name="Schleper C."/>
            <person name="Guy L."/>
            <person name="Ettema T.J."/>
        </authorList>
    </citation>
    <scope>NUCLEOTIDE SEQUENCE</scope>
</reference>
<evidence type="ECO:0000256" key="3">
    <source>
        <dbReference type="ARBA" id="ARBA00022741"/>
    </source>
</evidence>
<dbReference type="GO" id="GO:0005524">
    <property type="term" value="F:ATP binding"/>
    <property type="evidence" value="ECO:0007669"/>
    <property type="project" value="UniProtKB-KW"/>
</dbReference>
<feature type="coiled-coil region" evidence="7">
    <location>
        <begin position="17"/>
        <end position="44"/>
    </location>
</feature>
<keyword evidence="2" id="KW-0963">Cytoplasm</keyword>
<dbReference type="InterPro" id="IPR003395">
    <property type="entry name" value="RecF/RecN/SMC_N"/>
</dbReference>
<dbReference type="PANTHER" id="PTHR43977">
    <property type="entry name" value="STRUCTURAL MAINTENANCE OF CHROMOSOMES PROTEIN 3"/>
    <property type="match status" value="1"/>
</dbReference>
<keyword evidence="4" id="KW-0067">ATP-binding</keyword>
<accession>A0A0F9MTT6</accession>
<organism evidence="9">
    <name type="scientific">marine sediment metagenome</name>
    <dbReference type="NCBI Taxonomy" id="412755"/>
    <lineage>
        <taxon>unclassified sequences</taxon>
        <taxon>metagenomes</taxon>
        <taxon>ecological metagenomes</taxon>
    </lineage>
</organism>
<dbReference type="InterPro" id="IPR027417">
    <property type="entry name" value="P-loop_NTPase"/>
</dbReference>
<dbReference type="Gene3D" id="3.40.50.300">
    <property type="entry name" value="P-loop containing nucleotide triphosphate hydrolases"/>
    <property type="match status" value="1"/>
</dbReference>
<evidence type="ECO:0000256" key="1">
    <source>
        <dbReference type="ARBA" id="ARBA00004496"/>
    </source>
</evidence>
<evidence type="ECO:0000259" key="8">
    <source>
        <dbReference type="Pfam" id="PF02463"/>
    </source>
</evidence>
<evidence type="ECO:0000256" key="2">
    <source>
        <dbReference type="ARBA" id="ARBA00022490"/>
    </source>
</evidence>
<evidence type="ECO:0000256" key="5">
    <source>
        <dbReference type="ARBA" id="ARBA00023054"/>
    </source>
</evidence>
<dbReference type="Pfam" id="PF02463">
    <property type="entry name" value="SMC_N"/>
    <property type="match status" value="1"/>
</dbReference>
<dbReference type="SUPFAM" id="SSF52540">
    <property type="entry name" value="P-loop containing nucleoside triphosphate hydrolases"/>
    <property type="match status" value="1"/>
</dbReference>
<name>A0A0F9MTT6_9ZZZZ</name>
<proteinExistence type="predicted"/>